<evidence type="ECO:0000313" key="1">
    <source>
        <dbReference type="EMBL" id="QFX97673.1"/>
    </source>
</evidence>
<dbReference type="KEGG" id="atx:GCD22_03642"/>
<protein>
    <submittedName>
        <fullName evidence="1">Uncharacterized protein</fullName>
    </submittedName>
</protein>
<organism evidence="1 2">
    <name type="scientific">Acidithiobacillus thiooxidans ATCC 19377</name>
    <dbReference type="NCBI Taxonomy" id="637390"/>
    <lineage>
        <taxon>Bacteria</taxon>
        <taxon>Pseudomonadati</taxon>
        <taxon>Pseudomonadota</taxon>
        <taxon>Acidithiobacillia</taxon>
        <taxon>Acidithiobacillales</taxon>
        <taxon>Acidithiobacillaceae</taxon>
        <taxon>Acidithiobacillus</taxon>
    </lineage>
</organism>
<evidence type="ECO:0000313" key="2">
    <source>
        <dbReference type="Proteomes" id="UP000363590"/>
    </source>
</evidence>
<gene>
    <name evidence="1" type="ORF">GCD22_03642</name>
</gene>
<accession>A0A5P9XWC4</accession>
<name>A0A5P9XWC4_ACITH</name>
<sequence length="55" mass="6912">MDPRWIFNFIKLLKQIKEELLISRHYCLYKFYTHQNHNHCKPAVENYQVLIRQLH</sequence>
<reference evidence="1 2" key="1">
    <citation type="submission" date="2019-10" db="EMBL/GenBank/DDBJ databases">
        <authorList>
            <person name="Wang R."/>
        </authorList>
    </citation>
    <scope>NUCLEOTIDE SEQUENCE [LARGE SCALE GENOMIC DNA]</scope>
    <source>
        <strain evidence="1 2">ATCC 19377</strain>
    </source>
</reference>
<proteinExistence type="predicted"/>
<dbReference type="EMBL" id="CP045571">
    <property type="protein sequence ID" value="QFX97673.1"/>
    <property type="molecule type" value="Genomic_DNA"/>
</dbReference>
<dbReference type="AlphaFoldDB" id="A0A5P9XWC4"/>
<dbReference type="Proteomes" id="UP000363590">
    <property type="component" value="Chromosome"/>
</dbReference>